<evidence type="ECO:0000256" key="2">
    <source>
        <dbReference type="ARBA" id="ARBA00023015"/>
    </source>
</evidence>
<sequence>MLEDIQETRLIYFYEAIQRGTMRAAADALNVAPSAVSRQIALLEQELALPLIERHTRGIKATEAGLLVLSYFREQLAHKKDLLAQLQEMRGLHRGTVRIALGEGFIADLTTGPLRRFALEFPGISVVLDVGGTNEVMRRVGEDESDIGLVFNPAPDAKIVTRAFSRQPVNAIVGPGFPLLGRPFPIAFKEFLAYPVALNHDTYGMRQLLHVVEQTEHLRMAPKLTTNSFYGLRQFVLQGLGITFLPDFVAFGELQSGRLYSIPVSQPILQAAQVHLISRTGRKLSMAANRMLQYMSSGLACLRTPSSASGPAPIPPAPAPGHRSNC</sequence>
<dbReference type="InterPro" id="IPR050950">
    <property type="entry name" value="HTH-type_LysR_regulators"/>
</dbReference>
<dbReference type="Pfam" id="PF00126">
    <property type="entry name" value="HTH_1"/>
    <property type="match status" value="1"/>
</dbReference>
<keyword evidence="8" id="KW-1185">Reference proteome</keyword>
<dbReference type="PANTHER" id="PTHR30419:SF8">
    <property type="entry name" value="NITROGEN ASSIMILATION TRANSCRIPTIONAL ACTIVATOR-RELATED"/>
    <property type="match status" value="1"/>
</dbReference>
<evidence type="ECO:0000313" key="7">
    <source>
        <dbReference type="EMBL" id="NYT37415.1"/>
    </source>
</evidence>
<comment type="similarity">
    <text evidence="1">Belongs to the LysR transcriptional regulatory family.</text>
</comment>
<dbReference type="EMBL" id="JACCEW010000003">
    <property type="protein sequence ID" value="NYT37415.1"/>
    <property type="molecule type" value="Genomic_DNA"/>
</dbReference>
<dbReference type="InterPro" id="IPR000847">
    <property type="entry name" value="LysR_HTH_N"/>
</dbReference>
<evidence type="ECO:0000256" key="4">
    <source>
        <dbReference type="ARBA" id="ARBA00023163"/>
    </source>
</evidence>
<reference evidence="7 8" key="1">
    <citation type="submission" date="2020-07" db="EMBL/GenBank/DDBJ databases">
        <title>Taxonomic revisions and descriptions of new bacterial species based on genomic comparisons in the high-G+C-content subgroup of the family Alcaligenaceae.</title>
        <authorList>
            <person name="Szabo A."/>
            <person name="Felfoldi T."/>
        </authorList>
    </citation>
    <scope>NUCLEOTIDE SEQUENCE [LARGE SCALE GENOMIC DNA]</scope>
    <source>
        <strain evidence="7 8">DSM 25264</strain>
    </source>
</reference>
<comment type="caution">
    <text evidence="7">The sequence shown here is derived from an EMBL/GenBank/DDBJ whole genome shotgun (WGS) entry which is preliminary data.</text>
</comment>
<dbReference type="AlphaFoldDB" id="A0A853F9P8"/>
<evidence type="ECO:0000256" key="1">
    <source>
        <dbReference type="ARBA" id="ARBA00009437"/>
    </source>
</evidence>
<dbReference type="RefSeq" id="WP_129969441.1">
    <property type="nucleotide sequence ID" value="NZ_JACCEW010000003.1"/>
</dbReference>
<dbReference type="PROSITE" id="PS50931">
    <property type="entry name" value="HTH_LYSR"/>
    <property type="match status" value="1"/>
</dbReference>
<dbReference type="InterPro" id="IPR036390">
    <property type="entry name" value="WH_DNA-bd_sf"/>
</dbReference>
<dbReference type="InterPro" id="IPR005119">
    <property type="entry name" value="LysR_subst-bd"/>
</dbReference>
<evidence type="ECO:0000256" key="3">
    <source>
        <dbReference type="ARBA" id="ARBA00023125"/>
    </source>
</evidence>
<accession>A0A853F9P8</accession>
<dbReference type="GO" id="GO:0003677">
    <property type="term" value="F:DNA binding"/>
    <property type="evidence" value="ECO:0007669"/>
    <property type="project" value="UniProtKB-KW"/>
</dbReference>
<dbReference type="SUPFAM" id="SSF53850">
    <property type="entry name" value="Periplasmic binding protein-like II"/>
    <property type="match status" value="1"/>
</dbReference>
<evidence type="ECO:0000259" key="6">
    <source>
        <dbReference type="PROSITE" id="PS50931"/>
    </source>
</evidence>
<dbReference type="GO" id="GO:0005829">
    <property type="term" value="C:cytosol"/>
    <property type="evidence" value="ECO:0007669"/>
    <property type="project" value="TreeGrafter"/>
</dbReference>
<name>A0A853F9P8_9BURK</name>
<keyword evidence="3" id="KW-0238">DNA-binding</keyword>
<proteinExistence type="inferred from homology"/>
<dbReference type="SUPFAM" id="SSF46785">
    <property type="entry name" value="Winged helix' DNA-binding domain"/>
    <property type="match status" value="1"/>
</dbReference>
<evidence type="ECO:0000256" key="5">
    <source>
        <dbReference type="SAM" id="MobiDB-lite"/>
    </source>
</evidence>
<dbReference type="Pfam" id="PF03466">
    <property type="entry name" value="LysR_substrate"/>
    <property type="match status" value="1"/>
</dbReference>
<evidence type="ECO:0000313" key="8">
    <source>
        <dbReference type="Proteomes" id="UP000580517"/>
    </source>
</evidence>
<gene>
    <name evidence="7" type="ORF">H0A68_11070</name>
</gene>
<dbReference type="Gene3D" id="1.10.10.10">
    <property type="entry name" value="Winged helix-like DNA-binding domain superfamily/Winged helix DNA-binding domain"/>
    <property type="match status" value="1"/>
</dbReference>
<protein>
    <submittedName>
        <fullName evidence="7">LysR family transcriptional regulator</fullName>
    </submittedName>
</protein>
<organism evidence="7 8">
    <name type="scientific">Allopusillimonas soli</name>
    <dbReference type="NCBI Taxonomy" id="659016"/>
    <lineage>
        <taxon>Bacteria</taxon>
        <taxon>Pseudomonadati</taxon>
        <taxon>Pseudomonadota</taxon>
        <taxon>Betaproteobacteria</taxon>
        <taxon>Burkholderiales</taxon>
        <taxon>Alcaligenaceae</taxon>
        <taxon>Allopusillimonas</taxon>
    </lineage>
</organism>
<dbReference type="InterPro" id="IPR036388">
    <property type="entry name" value="WH-like_DNA-bd_sf"/>
</dbReference>
<keyword evidence="2" id="KW-0805">Transcription regulation</keyword>
<dbReference type="GO" id="GO:0003700">
    <property type="term" value="F:DNA-binding transcription factor activity"/>
    <property type="evidence" value="ECO:0007669"/>
    <property type="project" value="InterPro"/>
</dbReference>
<dbReference type="Gene3D" id="3.40.190.290">
    <property type="match status" value="1"/>
</dbReference>
<dbReference type="OrthoDB" id="8594260at2"/>
<dbReference type="Proteomes" id="UP000580517">
    <property type="component" value="Unassembled WGS sequence"/>
</dbReference>
<keyword evidence="4" id="KW-0804">Transcription</keyword>
<dbReference type="PANTHER" id="PTHR30419">
    <property type="entry name" value="HTH-TYPE TRANSCRIPTIONAL REGULATOR YBHD"/>
    <property type="match status" value="1"/>
</dbReference>
<feature type="domain" description="HTH lysR-type" evidence="6">
    <location>
        <begin position="5"/>
        <end position="62"/>
    </location>
</feature>
<feature type="region of interest" description="Disordered" evidence="5">
    <location>
        <begin position="306"/>
        <end position="326"/>
    </location>
</feature>